<evidence type="ECO:0000256" key="11">
    <source>
        <dbReference type="PROSITE-ProRule" id="PRU00187"/>
    </source>
</evidence>
<dbReference type="OrthoDB" id="8922241at2759"/>
<evidence type="ECO:0000256" key="1">
    <source>
        <dbReference type="ARBA" id="ARBA00004123"/>
    </source>
</evidence>
<keyword evidence="5" id="KW-0862">Zinc</keyword>
<gene>
    <name evidence="16" type="primary">ZSCAN4</name>
</gene>
<feature type="domain" description="C2H2-type" evidence="13">
    <location>
        <begin position="284"/>
        <end position="311"/>
    </location>
</feature>
<feature type="compositionally biased region" description="Polar residues" evidence="12">
    <location>
        <begin position="265"/>
        <end position="280"/>
    </location>
</feature>
<dbReference type="PROSITE" id="PS50157">
    <property type="entry name" value="ZINC_FINGER_C2H2_2"/>
    <property type="match status" value="4"/>
</dbReference>
<evidence type="ECO:0000256" key="4">
    <source>
        <dbReference type="ARBA" id="ARBA00022771"/>
    </source>
</evidence>
<dbReference type="Gene3D" id="3.30.160.60">
    <property type="entry name" value="Classic Zinc Finger"/>
    <property type="match status" value="4"/>
</dbReference>
<reference evidence="16" key="1">
    <citation type="submission" date="2025-08" db="UniProtKB">
        <authorList>
            <consortium name="RefSeq"/>
        </authorList>
    </citation>
    <scope>IDENTIFICATION</scope>
    <source>
        <tissue evidence="16">Spleen</tissue>
    </source>
</reference>
<evidence type="ECO:0000256" key="6">
    <source>
        <dbReference type="ARBA" id="ARBA00023015"/>
    </source>
</evidence>
<keyword evidence="2" id="KW-0479">Metal-binding</keyword>
<feature type="compositionally biased region" description="Polar residues" evidence="12">
    <location>
        <begin position="164"/>
        <end position="176"/>
    </location>
</feature>
<dbReference type="CTD" id="201516"/>
<evidence type="ECO:0000256" key="5">
    <source>
        <dbReference type="ARBA" id="ARBA00022833"/>
    </source>
</evidence>
<dbReference type="RefSeq" id="XP_006877416.1">
    <property type="nucleotide sequence ID" value="XM_006877354.1"/>
</dbReference>
<protein>
    <submittedName>
        <fullName evidence="16">Zinc finger and SCAN domain-containing protein 4</fullName>
    </submittedName>
</protein>
<feature type="domain" description="C2H2-type" evidence="13">
    <location>
        <begin position="340"/>
        <end position="367"/>
    </location>
</feature>
<dbReference type="PROSITE" id="PS50804">
    <property type="entry name" value="SCAN_BOX"/>
    <property type="match status" value="1"/>
</dbReference>
<feature type="domain" description="C2H2-type" evidence="13">
    <location>
        <begin position="368"/>
        <end position="395"/>
    </location>
</feature>
<feature type="compositionally biased region" description="Basic and acidic residues" evidence="12">
    <location>
        <begin position="206"/>
        <end position="217"/>
    </location>
</feature>
<organism evidence="15 16">
    <name type="scientific">Chrysochloris asiatica</name>
    <name type="common">Cape golden mole</name>
    <dbReference type="NCBI Taxonomy" id="185453"/>
    <lineage>
        <taxon>Eukaryota</taxon>
        <taxon>Metazoa</taxon>
        <taxon>Chordata</taxon>
        <taxon>Craniata</taxon>
        <taxon>Vertebrata</taxon>
        <taxon>Euteleostomi</taxon>
        <taxon>Mammalia</taxon>
        <taxon>Eutheria</taxon>
        <taxon>Afrotheria</taxon>
        <taxon>Chrysochloridae</taxon>
        <taxon>Chrysochlorinae</taxon>
        <taxon>Chrysochloris</taxon>
    </lineage>
</organism>
<dbReference type="Pfam" id="PF02023">
    <property type="entry name" value="SCAN"/>
    <property type="match status" value="1"/>
</dbReference>
<evidence type="ECO:0000256" key="10">
    <source>
        <dbReference type="PROSITE-ProRule" id="PRU00042"/>
    </source>
</evidence>
<evidence type="ECO:0000256" key="2">
    <source>
        <dbReference type="ARBA" id="ARBA00022723"/>
    </source>
</evidence>
<dbReference type="SMART" id="SM00355">
    <property type="entry name" value="ZnF_C2H2"/>
    <property type="match status" value="4"/>
</dbReference>
<evidence type="ECO:0000256" key="7">
    <source>
        <dbReference type="ARBA" id="ARBA00023125"/>
    </source>
</evidence>
<comment type="subcellular location">
    <subcellularLocation>
        <location evidence="1 11">Nucleus</location>
    </subcellularLocation>
</comment>
<feature type="region of interest" description="Disordered" evidence="12">
    <location>
        <begin position="257"/>
        <end position="281"/>
    </location>
</feature>
<feature type="compositionally biased region" description="Basic and acidic residues" evidence="12">
    <location>
        <begin position="1"/>
        <end position="14"/>
    </location>
</feature>
<dbReference type="FunFam" id="3.30.160.60:FF:001615">
    <property type="entry name" value="Zinc finger and SCAN domain containing 4"/>
    <property type="match status" value="1"/>
</dbReference>
<keyword evidence="3" id="KW-0677">Repeat</keyword>
<dbReference type="GO" id="GO:0008270">
    <property type="term" value="F:zinc ion binding"/>
    <property type="evidence" value="ECO:0007669"/>
    <property type="project" value="UniProtKB-KW"/>
</dbReference>
<dbReference type="SUPFAM" id="SSF47353">
    <property type="entry name" value="Retrovirus capsid dimerization domain-like"/>
    <property type="match status" value="1"/>
</dbReference>
<keyword evidence="4 10" id="KW-0863">Zinc-finger</keyword>
<evidence type="ECO:0000259" key="14">
    <source>
        <dbReference type="PROSITE" id="PS50804"/>
    </source>
</evidence>
<evidence type="ECO:0000256" key="3">
    <source>
        <dbReference type="ARBA" id="ARBA00022737"/>
    </source>
</evidence>
<dbReference type="Pfam" id="PF00096">
    <property type="entry name" value="zf-C2H2"/>
    <property type="match status" value="4"/>
</dbReference>
<keyword evidence="7" id="KW-0238">DNA-binding</keyword>
<dbReference type="Gene3D" id="1.10.4020.10">
    <property type="entry name" value="DNA breaking-rejoining enzymes"/>
    <property type="match status" value="1"/>
</dbReference>
<dbReference type="GO" id="GO:0005634">
    <property type="term" value="C:nucleus"/>
    <property type="evidence" value="ECO:0007669"/>
    <property type="project" value="UniProtKB-SubCell"/>
</dbReference>
<evidence type="ECO:0000256" key="8">
    <source>
        <dbReference type="ARBA" id="ARBA00023163"/>
    </source>
</evidence>
<dbReference type="InterPro" id="IPR036236">
    <property type="entry name" value="Znf_C2H2_sf"/>
</dbReference>
<evidence type="ECO:0000256" key="12">
    <source>
        <dbReference type="SAM" id="MobiDB-lite"/>
    </source>
</evidence>
<dbReference type="PANTHER" id="PTHR16515:SF66">
    <property type="entry name" value="C2H2-TYPE DOMAIN-CONTAINING PROTEIN"/>
    <property type="match status" value="1"/>
</dbReference>
<proteinExistence type="predicted"/>
<sequence>MALDLRKSVHRENSSDGTGSENQEFQPTHGLGVQNGEGISGFQDTQLSLLQYSNISYASQELQRLQRVFHLWLQPDKQSKEEMISQLALEQFLMNEHCRNPSALKQKWHSSGRNLEKFMESLTNDCMEPPNYVHVCMQGQEGLFLENMPLRDVIYQLNRQLSANTPTGENVETSQDPPMPTRQGGNEKEDTRNIDDNLWPTLGIIKPEDRAPSRDNPENATGTEPGPSEIQEGALGGHSEDVPMELESRFLSSLDHVTPEPDFAHQTNEENTPGGEQQENAKPYRCEECARIFTYPSQLQAHQRRHKNERPFTCSECGKGFFQKSDLNVHKAIHRNEKPYQCDECDKSFSHRTNLKAHQRIHTGEKPYVCSICRRSFRQSSTYNRHVKLHKKDAL</sequence>
<dbReference type="GeneID" id="102824577"/>
<dbReference type="SMART" id="SM00431">
    <property type="entry name" value="SCAN"/>
    <property type="match status" value="1"/>
</dbReference>
<evidence type="ECO:0000256" key="9">
    <source>
        <dbReference type="ARBA" id="ARBA00023242"/>
    </source>
</evidence>
<dbReference type="PROSITE" id="PS00028">
    <property type="entry name" value="ZINC_FINGER_C2H2_1"/>
    <property type="match status" value="4"/>
</dbReference>
<feature type="region of interest" description="Disordered" evidence="12">
    <location>
        <begin position="164"/>
        <end position="236"/>
    </location>
</feature>
<dbReference type="InterPro" id="IPR003309">
    <property type="entry name" value="SCAN_dom"/>
</dbReference>
<dbReference type="GO" id="GO:0010468">
    <property type="term" value="P:regulation of gene expression"/>
    <property type="evidence" value="ECO:0007669"/>
    <property type="project" value="TreeGrafter"/>
</dbReference>
<dbReference type="InterPro" id="IPR013087">
    <property type="entry name" value="Znf_C2H2_type"/>
</dbReference>
<name>A0A9B0U5I4_CHRAS</name>
<dbReference type="FunFam" id="1.10.4020.10:FF:000004">
    <property type="entry name" value="Zinc finger and SCAN domain containing 4"/>
    <property type="match status" value="1"/>
</dbReference>
<keyword evidence="6" id="KW-0805">Transcription regulation</keyword>
<evidence type="ECO:0000259" key="13">
    <source>
        <dbReference type="PROSITE" id="PS50157"/>
    </source>
</evidence>
<keyword evidence="15" id="KW-1185">Reference proteome</keyword>
<dbReference type="FunFam" id="3.30.160.60:FF:000506">
    <property type="entry name" value="Zinc finger protein 23"/>
    <property type="match status" value="1"/>
</dbReference>
<dbReference type="SUPFAM" id="SSF57667">
    <property type="entry name" value="beta-beta-alpha zinc fingers"/>
    <property type="match status" value="2"/>
</dbReference>
<dbReference type="InterPro" id="IPR050331">
    <property type="entry name" value="Zinc_finger"/>
</dbReference>
<feature type="compositionally biased region" description="Polar residues" evidence="12">
    <location>
        <begin position="15"/>
        <end position="26"/>
    </location>
</feature>
<accession>A0A9B0U5I4</accession>
<dbReference type="Proteomes" id="UP000504623">
    <property type="component" value="Unplaced"/>
</dbReference>
<evidence type="ECO:0000313" key="15">
    <source>
        <dbReference type="Proteomes" id="UP000504623"/>
    </source>
</evidence>
<dbReference type="FunFam" id="3.30.160.60:FF:000624">
    <property type="entry name" value="zinc finger protein 697"/>
    <property type="match status" value="1"/>
</dbReference>
<feature type="compositionally biased region" description="Basic and acidic residues" evidence="12">
    <location>
        <begin position="185"/>
        <end position="195"/>
    </location>
</feature>
<keyword evidence="9 11" id="KW-0539">Nucleus</keyword>
<feature type="region of interest" description="Disordered" evidence="12">
    <location>
        <begin position="1"/>
        <end position="37"/>
    </location>
</feature>
<dbReference type="GO" id="GO:0003677">
    <property type="term" value="F:DNA binding"/>
    <property type="evidence" value="ECO:0007669"/>
    <property type="project" value="UniProtKB-KW"/>
</dbReference>
<feature type="domain" description="C2H2-type" evidence="13">
    <location>
        <begin position="312"/>
        <end position="339"/>
    </location>
</feature>
<dbReference type="InterPro" id="IPR038269">
    <property type="entry name" value="SCAN_sf"/>
</dbReference>
<dbReference type="AlphaFoldDB" id="A0A9B0U5I4"/>
<feature type="domain" description="SCAN box" evidence="14">
    <location>
        <begin position="50"/>
        <end position="93"/>
    </location>
</feature>
<dbReference type="PANTHER" id="PTHR16515">
    <property type="entry name" value="PR DOMAIN ZINC FINGER PROTEIN"/>
    <property type="match status" value="1"/>
</dbReference>
<evidence type="ECO:0000313" key="16">
    <source>
        <dbReference type="RefSeq" id="XP_006877416.1"/>
    </source>
</evidence>
<dbReference type="FunFam" id="3.30.160.60:FF:001009">
    <property type="entry name" value="Zinc finger protein 26"/>
    <property type="match status" value="1"/>
</dbReference>
<keyword evidence="8" id="KW-0804">Transcription</keyword>